<dbReference type="Proteomes" id="UP000324233">
    <property type="component" value="Chromosome"/>
</dbReference>
<dbReference type="Pfam" id="PF13365">
    <property type="entry name" value="Trypsin_2"/>
    <property type="match status" value="1"/>
</dbReference>
<evidence type="ECO:0000313" key="1">
    <source>
        <dbReference type="EMBL" id="QEH38890.1"/>
    </source>
</evidence>
<proteinExistence type="predicted"/>
<reference evidence="1 2" key="1">
    <citation type="submission" date="2019-08" db="EMBL/GenBank/DDBJ databases">
        <title>Deep-cultivation of Planctomycetes and their phenomic and genomic characterization uncovers novel biology.</title>
        <authorList>
            <person name="Wiegand S."/>
            <person name="Jogler M."/>
            <person name="Boedeker C."/>
            <person name="Pinto D."/>
            <person name="Vollmers J."/>
            <person name="Rivas-Marin E."/>
            <person name="Kohn T."/>
            <person name="Peeters S.H."/>
            <person name="Heuer A."/>
            <person name="Rast P."/>
            <person name="Oberbeckmann S."/>
            <person name="Bunk B."/>
            <person name="Jeske O."/>
            <person name="Meyerdierks A."/>
            <person name="Storesund J.E."/>
            <person name="Kallscheuer N."/>
            <person name="Luecker S."/>
            <person name="Lage O.M."/>
            <person name="Pohl T."/>
            <person name="Merkel B.J."/>
            <person name="Hornburger P."/>
            <person name="Mueller R.-W."/>
            <person name="Bruemmer F."/>
            <person name="Labrenz M."/>
            <person name="Spormann A.M."/>
            <person name="Op den Camp H."/>
            <person name="Overmann J."/>
            <person name="Amann R."/>
            <person name="Jetten M.S.M."/>
            <person name="Mascher T."/>
            <person name="Medema M.H."/>
            <person name="Devos D.P."/>
            <person name="Kaster A.-K."/>
            <person name="Ovreas L."/>
            <person name="Rohde M."/>
            <person name="Galperin M.Y."/>
            <person name="Jogler C."/>
        </authorList>
    </citation>
    <scope>NUCLEOTIDE SEQUENCE [LARGE SCALE GENOMIC DNA]</scope>
    <source>
        <strain evidence="1 2">OJF2</strain>
    </source>
</reference>
<sequence length="341" mass="36744">MKNDPKIISLFSEAILSALPNEGDADVLAFKAGLQRDWTNFKSSSPQLELTMNRFLARAEARLKLVDVIDAALAMSDRSPDLQALADRYLRPIAGPLESMGAKLGDYEKVLFKDAGFADIAGWIDALGRVRRAVGLVRPNPGSIQGCGTGFLVGPDLLLTNWHVAGPFWGDDEAAAHVAVEFDREIGPDGELRAAAAPCRLRPEWGLPRSPVQESDFALLRLDRKAAEDEVDGKPRRYLSLSGRGEADLAASLPPGAPMLIVQHPMAEPLKLALGEADQVADARYLWHKVNTEPGSSGSPCFSQSLEVIGLHHYGNDTRNRAVLASSIEPGIREAVRAAGA</sequence>
<gene>
    <name evidence="1" type="ORF">OJF2_75000</name>
</gene>
<dbReference type="InterPro" id="IPR043504">
    <property type="entry name" value="Peptidase_S1_PA_chymotrypsin"/>
</dbReference>
<dbReference type="InterPro" id="IPR009003">
    <property type="entry name" value="Peptidase_S1_PA"/>
</dbReference>
<dbReference type="KEGG" id="agv:OJF2_75000"/>
<evidence type="ECO:0008006" key="3">
    <source>
        <dbReference type="Google" id="ProtNLM"/>
    </source>
</evidence>
<accession>A0A5B9WGC0</accession>
<organism evidence="1 2">
    <name type="scientific">Aquisphaera giovannonii</name>
    <dbReference type="NCBI Taxonomy" id="406548"/>
    <lineage>
        <taxon>Bacteria</taxon>
        <taxon>Pseudomonadati</taxon>
        <taxon>Planctomycetota</taxon>
        <taxon>Planctomycetia</taxon>
        <taxon>Isosphaerales</taxon>
        <taxon>Isosphaeraceae</taxon>
        <taxon>Aquisphaera</taxon>
    </lineage>
</organism>
<dbReference type="Gene3D" id="2.40.10.10">
    <property type="entry name" value="Trypsin-like serine proteases"/>
    <property type="match status" value="2"/>
</dbReference>
<dbReference type="RefSeq" id="WP_168222259.1">
    <property type="nucleotide sequence ID" value="NZ_CP042997.1"/>
</dbReference>
<dbReference type="AlphaFoldDB" id="A0A5B9WGC0"/>
<dbReference type="SUPFAM" id="SSF50494">
    <property type="entry name" value="Trypsin-like serine proteases"/>
    <property type="match status" value="1"/>
</dbReference>
<keyword evidence="2" id="KW-1185">Reference proteome</keyword>
<protein>
    <recommendedName>
        <fullName evidence="3">Serine protease</fullName>
    </recommendedName>
</protein>
<evidence type="ECO:0000313" key="2">
    <source>
        <dbReference type="Proteomes" id="UP000324233"/>
    </source>
</evidence>
<name>A0A5B9WGC0_9BACT</name>
<dbReference type="EMBL" id="CP042997">
    <property type="protein sequence ID" value="QEH38890.1"/>
    <property type="molecule type" value="Genomic_DNA"/>
</dbReference>